<dbReference type="STRING" id="742817.HMPREF9449_01327"/>
<dbReference type="HOGENOM" id="CLU_005043_1_0_10"/>
<evidence type="ECO:0000313" key="6">
    <source>
        <dbReference type="EMBL" id="EHP48129.1"/>
    </source>
</evidence>
<dbReference type="eggNOG" id="COG1501">
    <property type="taxonomic scope" value="Bacteria"/>
</dbReference>
<comment type="caution">
    <text evidence="6">The sequence shown here is derived from an EMBL/GenBank/DDBJ whole genome shotgun (WGS) entry which is preliminary data.</text>
</comment>
<proteinExistence type="inferred from homology"/>
<dbReference type="InterPro" id="IPR051816">
    <property type="entry name" value="Glycosyl_Hydrolase_31"/>
</dbReference>
<dbReference type="CDD" id="cd06595">
    <property type="entry name" value="GH31_u1"/>
    <property type="match status" value="1"/>
</dbReference>
<accession>H1DGE1</accession>
<evidence type="ECO:0000256" key="1">
    <source>
        <dbReference type="ARBA" id="ARBA00007806"/>
    </source>
</evidence>
<sequence length="846" mass="98294">MKNLFLFLILSVLTGGKNYTQAASSRDAIVYQEKDVRFTMLAEGVVRMEWSPSGQFVDAPSFVVVQRNLPVPEYKVCHKGEWVLIKTAKMEVKYKKHSGKFTSDNLMIKAVNGLKPFCWKPGMQQKDNLKGTFRTLDGYDGNYSTYKNQEMPLEDGLLARDGWTLIDDSADFLFDDSDWPWVKKRGAGEGQDWYFMAYGNDYKGALKDFTLFAGKVPLPPRYAFGYWWSRYWSYSDKEIRQLIDNFRHYQLPLDVLVVDMDWHYTEKGKGGWTGWTWNRRLFPDPVKFLRHLKDRGLKVTLNLHLAGGVAAYEEQYPAMAEWMGIDSASGATLPWTVSDKKYMQGIFDIVLRPMEKAGVDFWWLDWQQWLTDKKVEGLSNTWWINYAFFSDMERMRDTRPLLYHRWGGLGNHRYQIGFSGDAIISWKSLAFQPYFTNCASNVLYGYWSHDIGGHMFKKGDKQELDPELFTRWMQYGVFTPVFRTHSTKNAVLNKEIWNFKGEYFEALRNAVLLRYQLVPYLYTMARETYENGLSVCRPLYYDYPESEEAYRFEKEYMFGENLLIAPIVEPMQKGYAKLEVWLPGGSDWYEWSTGTLLKGGQIVERSFGLAEYPVYIKAGSILPLYDRVENLSRNDEEIVLTVFPGQKGSFRMYEDNGNDKHYAREYAYTPLSVEQSGPDLTVTIGAREGHYRDMPAERSFKIKILGSVVPEQLTVNGQTVAYEYLGEELALVIPLPEKSCAKEKVVQIRYPASRTEVNDGLIGQFRRLSKAISALKFRDAGIVLNEALGTLESTSVALEYFPERFPTLIEQFRQNYRQLPHILTEQQLSEADRRWFLETVGWEEKE</sequence>
<name>H1DGE1_9BACT</name>
<evidence type="ECO:0000256" key="2">
    <source>
        <dbReference type="RuleBase" id="RU361185"/>
    </source>
</evidence>
<dbReference type="GO" id="GO:0004553">
    <property type="term" value="F:hydrolase activity, hydrolyzing O-glycosyl compounds"/>
    <property type="evidence" value="ECO:0007669"/>
    <property type="project" value="InterPro"/>
</dbReference>
<dbReference type="SUPFAM" id="SSF51445">
    <property type="entry name" value="(Trans)glycosidases"/>
    <property type="match status" value="1"/>
</dbReference>
<feature type="domain" description="Glycosyl hydrolase family 31 C-terminal" evidence="5">
    <location>
        <begin position="532"/>
        <end position="622"/>
    </location>
</feature>
<dbReference type="AlphaFoldDB" id="H1DGE1"/>
<keyword evidence="2" id="KW-0378">Hydrolase</keyword>
<evidence type="ECO:0000259" key="4">
    <source>
        <dbReference type="Pfam" id="PF17137"/>
    </source>
</evidence>
<dbReference type="PATRIC" id="fig|742817.3.peg.1407"/>
<dbReference type="Gene3D" id="2.60.40.1760">
    <property type="entry name" value="glycosyl hydrolase (family 31)"/>
    <property type="match status" value="1"/>
</dbReference>
<dbReference type="InterPro" id="IPR013780">
    <property type="entry name" value="Glyco_hydro_b"/>
</dbReference>
<reference evidence="6 7" key="1">
    <citation type="submission" date="2012-01" db="EMBL/GenBank/DDBJ databases">
        <title>The Genome Sequence of Odoribacter laneus YIT 12061.</title>
        <authorList>
            <consortium name="The Broad Institute Genome Sequencing Platform"/>
            <person name="Earl A."/>
            <person name="Ward D."/>
            <person name="Feldgarden M."/>
            <person name="Gevers D."/>
            <person name="Morotomi M."/>
            <person name="Young S.K."/>
            <person name="Zeng Q."/>
            <person name="Gargeya S."/>
            <person name="Fitzgerald M."/>
            <person name="Haas B."/>
            <person name="Abouelleil A."/>
            <person name="Alvarado L."/>
            <person name="Arachchi H.M."/>
            <person name="Berlin A."/>
            <person name="Chapman S.B."/>
            <person name="Gearin G."/>
            <person name="Goldberg J."/>
            <person name="Griggs A."/>
            <person name="Gujja S."/>
            <person name="Hansen M."/>
            <person name="Heiman D."/>
            <person name="Howarth C."/>
            <person name="Larimer J."/>
            <person name="Lui A."/>
            <person name="MacDonald P.J.P."/>
            <person name="McCowen C."/>
            <person name="Montmayeur A."/>
            <person name="Murphy C."/>
            <person name="Neiman D."/>
            <person name="Pearson M."/>
            <person name="Priest M."/>
            <person name="Roberts A."/>
            <person name="Saif S."/>
            <person name="Shea T."/>
            <person name="Sisk P."/>
            <person name="Stolte C."/>
            <person name="Sykes S."/>
            <person name="Wortman J."/>
            <person name="Nusbaum C."/>
            <person name="Birren B."/>
        </authorList>
    </citation>
    <scope>NUCLEOTIDE SEQUENCE [LARGE SCALE GENOMIC DNA]</scope>
    <source>
        <strain evidence="6 7">YIT 12061</strain>
    </source>
</reference>
<evidence type="ECO:0000313" key="7">
    <source>
        <dbReference type="Proteomes" id="UP000004892"/>
    </source>
</evidence>
<dbReference type="Gene3D" id="2.60.40.1180">
    <property type="entry name" value="Golgi alpha-mannosidase II"/>
    <property type="match status" value="2"/>
</dbReference>
<dbReference type="RefSeq" id="WP_009136475.1">
    <property type="nucleotide sequence ID" value="NZ_JH594596.1"/>
</dbReference>
<dbReference type="InterPro" id="IPR017853">
    <property type="entry name" value="GH"/>
</dbReference>
<dbReference type="GeneID" id="98068902"/>
<dbReference type="Pfam" id="PF01055">
    <property type="entry name" value="Glyco_hydro_31_2nd"/>
    <property type="match status" value="1"/>
</dbReference>
<dbReference type="Proteomes" id="UP000004892">
    <property type="component" value="Unassembled WGS sequence"/>
</dbReference>
<evidence type="ECO:0000259" key="3">
    <source>
        <dbReference type="Pfam" id="PF01055"/>
    </source>
</evidence>
<organism evidence="6 7">
    <name type="scientific">Odoribacter laneus YIT 12061</name>
    <dbReference type="NCBI Taxonomy" id="742817"/>
    <lineage>
        <taxon>Bacteria</taxon>
        <taxon>Pseudomonadati</taxon>
        <taxon>Bacteroidota</taxon>
        <taxon>Bacteroidia</taxon>
        <taxon>Bacteroidales</taxon>
        <taxon>Odoribacteraceae</taxon>
        <taxon>Odoribacter</taxon>
    </lineage>
</organism>
<dbReference type="Pfam" id="PF17137">
    <property type="entry name" value="DUF5110"/>
    <property type="match status" value="1"/>
</dbReference>
<dbReference type="InterPro" id="IPR033403">
    <property type="entry name" value="DUF5110"/>
</dbReference>
<dbReference type="Gene3D" id="3.20.20.80">
    <property type="entry name" value="Glycosidases"/>
    <property type="match status" value="1"/>
</dbReference>
<dbReference type="InterPro" id="IPR000322">
    <property type="entry name" value="Glyco_hydro_31_TIM"/>
</dbReference>
<dbReference type="PANTHER" id="PTHR43863">
    <property type="entry name" value="HYDROLASE, PUTATIVE (AFU_ORTHOLOGUE AFUA_1G03140)-RELATED"/>
    <property type="match status" value="1"/>
</dbReference>
<dbReference type="PANTHER" id="PTHR43863:SF2">
    <property type="entry name" value="MALTASE-GLUCOAMYLASE"/>
    <property type="match status" value="1"/>
</dbReference>
<dbReference type="EMBL" id="ADMC01000019">
    <property type="protein sequence ID" value="EHP48129.1"/>
    <property type="molecule type" value="Genomic_DNA"/>
</dbReference>
<dbReference type="Pfam" id="PF21365">
    <property type="entry name" value="Glyco_hydro_31_3rd"/>
    <property type="match status" value="1"/>
</dbReference>
<evidence type="ECO:0000259" key="5">
    <source>
        <dbReference type="Pfam" id="PF21365"/>
    </source>
</evidence>
<dbReference type="SUPFAM" id="SSF51011">
    <property type="entry name" value="Glycosyl hydrolase domain"/>
    <property type="match status" value="1"/>
</dbReference>
<protein>
    <submittedName>
        <fullName evidence="6">Uncharacterized protein</fullName>
    </submittedName>
</protein>
<comment type="similarity">
    <text evidence="1 2">Belongs to the glycosyl hydrolase 31 family.</text>
</comment>
<keyword evidence="2" id="KW-0326">Glycosidase</keyword>
<keyword evidence="7" id="KW-1185">Reference proteome</keyword>
<dbReference type="GO" id="GO:0005975">
    <property type="term" value="P:carbohydrate metabolic process"/>
    <property type="evidence" value="ECO:0007669"/>
    <property type="project" value="InterPro"/>
</dbReference>
<dbReference type="InterPro" id="IPR048395">
    <property type="entry name" value="Glyco_hydro_31_C"/>
</dbReference>
<gene>
    <name evidence="6" type="ORF">HMPREF9449_01327</name>
</gene>
<feature type="domain" description="Glycoside hydrolase family 31 TIM barrel" evidence="3">
    <location>
        <begin position="217"/>
        <end position="524"/>
    </location>
</feature>
<feature type="domain" description="DUF5110" evidence="4">
    <location>
        <begin position="638"/>
        <end position="706"/>
    </location>
</feature>